<gene>
    <name evidence="2" type="ORF">FB561_5147</name>
</gene>
<dbReference type="SUPFAM" id="SSF51445">
    <property type="entry name" value="(Trans)glycosidases"/>
    <property type="match status" value="2"/>
</dbReference>
<dbReference type="InterPro" id="IPR013780">
    <property type="entry name" value="Glyco_hydro_b"/>
</dbReference>
<protein>
    <submittedName>
        <fullName evidence="2">Alpha-N-arabinofuranosidase</fullName>
    </submittedName>
</protein>
<dbReference type="PANTHER" id="PTHR43576">
    <property type="entry name" value="ALPHA-L-ARABINOFURANOSIDASE C-RELATED"/>
    <property type="match status" value="1"/>
</dbReference>
<dbReference type="GO" id="GO:0000272">
    <property type="term" value="P:polysaccharide catabolic process"/>
    <property type="evidence" value="ECO:0007669"/>
    <property type="project" value="TreeGrafter"/>
</dbReference>
<comment type="caution">
    <text evidence="2">The sequence shown here is derived from an EMBL/GenBank/DDBJ whole genome shotgun (WGS) entry which is preliminary data.</text>
</comment>
<dbReference type="SUPFAM" id="SSF51011">
    <property type="entry name" value="Glycosyl hydrolase domain"/>
    <property type="match status" value="1"/>
</dbReference>
<sequence>MVSERTTRPALLRSAVVPLVAAGLLAAGLISTTDRPARAGTRPADEGPVVRVQAKDRLAPLSPYLTGVNIDQWFGNSHGLWDPVRDAPNPEVVAKTRRTGLGMVRFPGGTSANLYDWKKGIGPTAERGCQTDGSANGGAGVLDSVYGPDEYMEFVAATGTEPEIMTPMANSTPADAADWVEYMNAAVGTNPRGGVAWAQRRADNGHPAPYGVKFWEVGNEPDRVNSQNYWRSTDPVIAARQYAFGGSQAQVGQRLARGCDRRPAASAGDGKPGQQLTLYYPPAVPGSQTIKVGGAVWSEVADLSAVGPDEKVYAFDPKTGAVRFGDGVHGAIPPDDAEVRADYTSGPKPGFADFYDAMKQADPAIDVCASWAPVTVASGLGNASFAELMARAGRAGDYDCVLIHPYTNFLRDFGDADWETAREGHDEHMLGEARATSLVRDLQADLAEHSTGQAYVGISEFGALWFGGQGDVSAYPSWTTAMSHATYMASQWTRYAQLGVPWVLGNTLISEAPTGLRAVLGGPSTYVYTVDALVREQLAPMLRAGGASVRTSLDGNPQVVPVEPEPGFGPSYDALTATATVGADGKLRIVVVNRHPDQAVTAKVVPAGYRHTGQAKVSTIAGEDFTSFNGIENPDDVQLEHSTAKAGSGDFEYSFAAHSVTVLELSKG</sequence>
<dbReference type="Gene3D" id="2.60.40.1180">
    <property type="entry name" value="Golgi alpha-mannosidase II"/>
    <property type="match status" value="1"/>
</dbReference>
<dbReference type="InterPro" id="IPR055235">
    <property type="entry name" value="ASD1_cat"/>
</dbReference>
<accession>A0A561BYJ5</accession>
<keyword evidence="3" id="KW-1185">Reference proteome</keyword>
<dbReference type="AlphaFoldDB" id="A0A561BYJ5"/>
<dbReference type="Proteomes" id="UP000318380">
    <property type="component" value="Unassembled WGS sequence"/>
</dbReference>
<feature type="domain" description="Alpha-L-arabinofuranosidase 1 catalytic" evidence="1">
    <location>
        <begin position="103"/>
        <end position="229"/>
    </location>
</feature>
<proteinExistence type="predicted"/>
<dbReference type="InterPro" id="IPR017853">
    <property type="entry name" value="GH"/>
</dbReference>
<dbReference type="EMBL" id="VIVK01000001">
    <property type="protein sequence ID" value="TWD83976.1"/>
    <property type="molecule type" value="Genomic_DNA"/>
</dbReference>
<evidence type="ECO:0000259" key="1">
    <source>
        <dbReference type="Pfam" id="PF22848"/>
    </source>
</evidence>
<name>A0A561BYJ5_9ACTN</name>
<evidence type="ECO:0000313" key="3">
    <source>
        <dbReference type="Proteomes" id="UP000318380"/>
    </source>
</evidence>
<evidence type="ECO:0000313" key="2">
    <source>
        <dbReference type="EMBL" id="TWD83976.1"/>
    </source>
</evidence>
<dbReference type="Gene3D" id="3.20.20.80">
    <property type="entry name" value="Glycosidases"/>
    <property type="match status" value="2"/>
</dbReference>
<dbReference type="PANTHER" id="PTHR43576:SF3">
    <property type="entry name" value="ALPHA-L-ARABINOFURANOSIDASE C"/>
    <property type="match status" value="1"/>
</dbReference>
<organism evidence="2 3">
    <name type="scientific">Kribbella amoyensis</name>
    <dbReference type="NCBI Taxonomy" id="996641"/>
    <lineage>
        <taxon>Bacteria</taxon>
        <taxon>Bacillati</taxon>
        <taxon>Actinomycetota</taxon>
        <taxon>Actinomycetes</taxon>
        <taxon>Propionibacteriales</taxon>
        <taxon>Kribbellaceae</taxon>
        <taxon>Kribbella</taxon>
    </lineage>
</organism>
<reference evidence="2 3" key="1">
    <citation type="submission" date="2019-06" db="EMBL/GenBank/DDBJ databases">
        <title>Sequencing the genomes of 1000 actinobacteria strains.</title>
        <authorList>
            <person name="Klenk H.-P."/>
        </authorList>
    </citation>
    <scope>NUCLEOTIDE SEQUENCE [LARGE SCALE GENOMIC DNA]</scope>
    <source>
        <strain evidence="2 3">DSM 24683</strain>
    </source>
</reference>
<dbReference type="Pfam" id="PF22848">
    <property type="entry name" value="ASD1_dom"/>
    <property type="match status" value="1"/>
</dbReference>